<dbReference type="OrthoDB" id="10017208at2759"/>
<feature type="transmembrane region" description="Helical" evidence="7">
    <location>
        <begin position="214"/>
        <end position="234"/>
    </location>
</feature>
<feature type="compositionally biased region" description="Polar residues" evidence="6">
    <location>
        <begin position="317"/>
        <end position="329"/>
    </location>
</feature>
<dbReference type="EMBL" id="ML996082">
    <property type="protein sequence ID" value="KAF2155938.1"/>
    <property type="molecule type" value="Genomic_DNA"/>
</dbReference>
<evidence type="ECO:0000256" key="6">
    <source>
        <dbReference type="SAM" id="MobiDB-lite"/>
    </source>
</evidence>
<evidence type="ECO:0000256" key="4">
    <source>
        <dbReference type="ARBA" id="ARBA00023136"/>
    </source>
</evidence>
<sequence>MNWIYHGSPELEQQSRYPMIIGSAFVTMVLMVVTVILRGYVRLKVVKSPGYDDLLILTSALTSLVYTAGEVVQTRYGLGLPVDKYPVESSLMAKKLNYIFRPFYCLSVSSWKVALCYSYLRITDRMPTRGYKQVIYGSMWFTLGFTIFYTLTVAFACNPVHKYWYPNAPGFCLPSPMVYYIPALITMVIDVLLFFLPIPLVLKLRMDPKRKCGLVVAFLLGLVTTICSLMRLIGSFQVHYRGDPEYLLMWGVAEMNVGIITTSLPTLAPLLKRSTWTPSQPVAVNGYSMQPTSVSARLQSLVRRPDRAKISSLRAHPQSTHPFTPSITQDSHENILGTTKTGRSGSDAFAEKGGSQWPDDLVHAAFPHLSMTTDVDVSTSKRKGIKVRSNDTVNG</sequence>
<comment type="caution">
    <text evidence="9">The sequence shown here is derived from an EMBL/GenBank/DDBJ whole genome shotgun (WGS) entry which is preliminary data.</text>
</comment>
<gene>
    <name evidence="9" type="ORF">K461DRAFT_290912</name>
</gene>
<proteinExistence type="inferred from homology"/>
<keyword evidence="2 7" id="KW-0812">Transmembrane</keyword>
<evidence type="ECO:0000256" key="2">
    <source>
        <dbReference type="ARBA" id="ARBA00022692"/>
    </source>
</evidence>
<accession>A0A9P4MK57</accession>
<feature type="region of interest" description="Disordered" evidence="6">
    <location>
        <begin position="373"/>
        <end position="395"/>
    </location>
</feature>
<keyword evidence="3 7" id="KW-1133">Transmembrane helix</keyword>
<dbReference type="PANTHER" id="PTHR33048:SF64">
    <property type="entry name" value="INTEGRAL MEMBRANE PROTEIN"/>
    <property type="match status" value="1"/>
</dbReference>
<dbReference type="InterPro" id="IPR052337">
    <property type="entry name" value="SAT4-like"/>
</dbReference>
<dbReference type="Proteomes" id="UP000799439">
    <property type="component" value="Unassembled WGS sequence"/>
</dbReference>
<organism evidence="9 10">
    <name type="scientific">Myriangium duriaei CBS 260.36</name>
    <dbReference type="NCBI Taxonomy" id="1168546"/>
    <lineage>
        <taxon>Eukaryota</taxon>
        <taxon>Fungi</taxon>
        <taxon>Dikarya</taxon>
        <taxon>Ascomycota</taxon>
        <taxon>Pezizomycotina</taxon>
        <taxon>Dothideomycetes</taxon>
        <taxon>Dothideomycetidae</taxon>
        <taxon>Myriangiales</taxon>
        <taxon>Myriangiaceae</taxon>
        <taxon>Myriangium</taxon>
    </lineage>
</organism>
<evidence type="ECO:0000259" key="8">
    <source>
        <dbReference type="Pfam" id="PF20684"/>
    </source>
</evidence>
<evidence type="ECO:0000313" key="9">
    <source>
        <dbReference type="EMBL" id="KAF2155938.1"/>
    </source>
</evidence>
<evidence type="ECO:0000256" key="3">
    <source>
        <dbReference type="ARBA" id="ARBA00022989"/>
    </source>
</evidence>
<feature type="transmembrane region" description="Helical" evidence="7">
    <location>
        <begin position="53"/>
        <end position="78"/>
    </location>
</feature>
<feature type="transmembrane region" description="Helical" evidence="7">
    <location>
        <begin position="177"/>
        <end position="202"/>
    </location>
</feature>
<feature type="transmembrane region" description="Helical" evidence="7">
    <location>
        <begin position="246"/>
        <end position="271"/>
    </location>
</feature>
<evidence type="ECO:0000256" key="1">
    <source>
        <dbReference type="ARBA" id="ARBA00004141"/>
    </source>
</evidence>
<dbReference type="PANTHER" id="PTHR33048">
    <property type="entry name" value="PTH11-LIKE INTEGRAL MEMBRANE PROTEIN (AFU_ORTHOLOGUE AFUA_5G11245)"/>
    <property type="match status" value="1"/>
</dbReference>
<comment type="similarity">
    <text evidence="5">Belongs to the SAT4 family.</text>
</comment>
<feature type="transmembrane region" description="Helical" evidence="7">
    <location>
        <begin position="134"/>
        <end position="157"/>
    </location>
</feature>
<reference evidence="9" key="1">
    <citation type="journal article" date="2020" name="Stud. Mycol.">
        <title>101 Dothideomycetes genomes: a test case for predicting lifestyles and emergence of pathogens.</title>
        <authorList>
            <person name="Haridas S."/>
            <person name="Albert R."/>
            <person name="Binder M."/>
            <person name="Bloem J."/>
            <person name="Labutti K."/>
            <person name="Salamov A."/>
            <person name="Andreopoulos B."/>
            <person name="Baker S."/>
            <person name="Barry K."/>
            <person name="Bills G."/>
            <person name="Bluhm B."/>
            <person name="Cannon C."/>
            <person name="Castanera R."/>
            <person name="Culley D."/>
            <person name="Daum C."/>
            <person name="Ezra D."/>
            <person name="Gonzalez J."/>
            <person name="Henrissat B."/>
            <person name="Kuo A."/>
            <person name="Liang C."/>
            <person name="Lipzen A."/>
            <person name="Lutzoni F."/>
            <person name="Magnuson J."/>
            <person name="Mondo S."/>
            <person name="Nolan M."/>
            <person name="Ohm R."/>
            <person name="Pangilinan J."/>
            <person name="Park H.-J."/>
            <person name="Ramirez L."/>
            <person name="Alfaro M."/>
            <person name="Sun H."/>
            <person name="Tritt A."/>
            <person name="Yoshinaga Y."/>
            <person name="Zwiers L.-H."/>
            <person name="Turgeon B."/>
            <person name="Goodwin S."/>
            <person name="Spatafora J."/>
            <person name="Crous P."/>
            <person name="Grigoriev I."/>
        </authorList>
    </citation>
    <scope>NUCLEOTIDE SEQUENCE</scope>
    <source>
        <strain evidence="9">CBS 260.36</strain>
    </source>
</reference>
<comment type="subcellular location">
    <subcellularLocation>
        <location evidence="1">Membrane</location>
        <topology evidence="1">Multi-pass membrane protein</topology>
    </subcellularLocation>
</comment>
<keyword evidence="4 7" id="KW-0472">Membrane</keyword>
<keyword evidence="10" id="KW-1185">Reference proteome</keyword>
<dbReference type="Pfam" id="PF20684">
    <property type="entry name" value="Fung_rhodopsin"/>
    <property type="match status" value="1"/>
</dbReference>
<evidence type="ECO:0000256" key="7">
    <source>
        <dbReference type="SAM" id="Phobius"/>
    </source>
</evidence>
<feature type="transmembrane region" description="Helical" evidence="7">
    <location>
        <begin position="98"/>
        <end position="122"/>
    </location>
</feature>
<name>A0A9P4MK57_9PEZI</name>
<protein>
    <recommendedName>
        <fullName evidence="8">Rhodopsin domain-containing protein</fullName>
    </recommendedName>
</protein>
<feature type="domain" description="Rhodopsin" evidence="8">
    <location>
        <begin position="37"/>
        <end position="273"/>
    </location>
</feature>
<dbReference type="InterPro" id="IPR049326">
    <property type="entry name" value="Rhodopsin_dom_fungi"/>
</dbReference>
<evidence type="ECO:0000313" key="10">
    <source>
        <dbReference type="Proteomes" id="UP000799439"/>
    </source>
</evidence>
<evidence type="ECO:0000256" key="5">
    <source>
        <dbReference type="ARBA" id="ARBA00038359"/>
    </source>
</evidence>
<dbReference type="AlphaFoldDB" id="A0A9P4MK57"/>
<feature type="region of interest" description="Disordered" evidence="6">
    <location>
        <begin position="314"/>
        <end position="357"/>
    </location>
</feature>
<dbReference type="GO" id="GO:0016020">
    <property type="term" value="C:membrane"/>
    <property type="evidence" value="ECO:0007669"/>
    <property type="project" value="UniProtKB-SubCell"/>
</dbReference>
<feature type="transmembrane region" description="Helical" evidence="7">
    <location>
        <begin position="20"/>
        <end position="41"/>
    </location>
</feature>